<evidence type="ECO:0000256" key="4">
    <source>
        <dbReference type="ARBA" id="ARBA00022475"/>
    </source>
</evidence>
<dbReference type="InterPro" id="IPR050647">
    <property type="entry name" value="Plant_LRR-RLKs"/>
</dbReference>
<dbReference type="Proteomes" id="UP000886885">
    <property type="component" value="Chromosome 1A"/>
</dbReference>
<evidence type="ECO:0000313" key="15">
    <source>
        <dbReference type="EMBL" id="KAG6793204.1"/>
    </source>
</evidence>
<keyword evidence="11" id="KW-0325">Glycoprotein</keyword>
<keyword evidence="4" id="KW-1003">Cell membrane</keyword>
<evidence type="ECO:0000256" key="7">
    <source>
        <dbReference type="ARBA" id="ARBA00022729"/>
    </source>
</evidence>
<keyword evidence="9 12" id="KW-1133">Transmembrane helix</keyword>
<dbReference type="OrthoDB" id="676979at2759"/>
<evidence type="ECO:0000259" key="14">
    <source>
        <dbReference type="Pfam" id="PF08263"/>
    </source>
</evidence>
<dbReference type="GO" id="GO:0033612">
    <property type="term" value="F:receptor serine/threonine kinase binding"/>
    <property type="evidence" value="ECO:0007669"/>
    <property type="project" value="TreeGrafter"/>
</dbReference>
<evidence type="ECO:0000256" key="9">
    <source>
        <dbReference type="ARBA" id="ARBA00022989"/>
    </source>
</evidence>
<dbReference type="InterPro" id="IPR001611">
    <property type="entry name" value="Leu-rich_rpt"/>
</dbReference>
<evidence type="ECO:0000256" key="11">
    <source>
        <dbReference type="ARBA" id="ARBA00023180"/>
    </source>
</evidence>
<reference evidence="15" key="1">
    <citation type="journal article" date="2020" name="bioRxiv">
        <title>Hybrid origin of Populus tomentosa Carr. identified through genome sequencing and phylogenomic analysis.</title>
        <authorList>
            <person name="An X."/>
            <person name="Gao K."/>
            <person name="Chen Z."/>
            <person name="Li J."/>
            <person name="Yang X."/>
            <person name="Yang X."/>
            <person name="Zhou J."/>
            <person name="Guo T."/>
            <person name="Zhao T."/>
            <person name="Huang S."/>
            <person name="Miao D."/>
            <person name="Khan W.U."/>
            <person name="Rao P."/>
            <person name="Ye M."/>
            <person name="Lei B."/>
            <person name="Liao W."/>
            <person name="Wang J."/>
            <person name="Ji L."/>
            <person name="Li Y."/>
            <person name="Guo B."/>
            <person name="Mustafa N.S."/>
            <person name="Li S."/>
            <person name="Yun Q."/>
            <person name="Keller S.R."/>
            <person name="Mao J."/>
            <person name="Zhang R."/>
            <person name="Strauss S.H."/>
        </authorList>
    </citation>
    <scope>NUCLEOTIDE SEQUENCE</scope>
    <source>
        <strain evidence="15">GM15</strain>
        <tissue evidence="15">Leaf</tissue>
    </source>
</reference>
<comment type="similarity">
    <text evidence="3">Belongs to the RLP family.</text>
</comment>
<comment type="caution">
    <text evidence="15">The sequence shown here is derived from an EMBL/GenBank/DDBJ whole genome shotgun (WGS) entry which is preliminary data.</text>
</comment>
<dbReference type="SMART" id="SM00369">
    <property type="entry name" value="LRR_TYP"/>
    <property type="match status" value="5"/>
</dbReference>
<dbReference type="AlphaFoldDB" id="A0A8X8IZL0"/>
<keyword evidence="6 12" id="KW-0812">Transmembrane</keyword>
<dbReference type="GO" id="GO:0005886">
    <property type="term" value="C:plasma membrane"/>
    <property type="evidence" value="ECO:0007669"/>
    <property type="project" value="UniProtKB-SubCell"/>
</dbReference>
<dbReference type="Pfam" id="PF08263">
    <property type="entry name" value="LRRNT_2"/>
    <property type="match status" value="1"/>
</dbReference>
<keyword evidence="8" id="KW-0677">Repeat</keyword>
<feature type="signal peptide" evidence="13">
    <location>
        <begin position="1"/>
        <end position="24"/>
    </location>
</feature>
<evidence type="ECO:0000256" key="2">
    <source>
        <dbReference type="ARBA" id="ARBA00004236"/>
    </source>
</evidence>
<keyword evidence="10 12" id="KW-0472">Membrane</keyword>
<dbReference type="PANTHER" id="PTHR48056:SF67">
    <property type="entry name" value="LEUCINE-RICH REPEAT-CONTAINING N-TERMINAL PLANT-TYPE DOMAIN-CONTAINING PROTEIN"/>
    <property type="match status" value="1"/>
</dbReference>
<evidence type="ECO:0000256" key="3">
    <source>
        <dbReference type="ARBA" id="ARBA00009592"/>
    </source>
</evidence>
<dbReference type="PANTHER" id="PTHR48056">
    <property type="entry name" value="LRR RECEPTOR-LIKE SERINE/THREONINE-PROTEIN KINASE-RELATED"/>
    <property type="match status" value="1"/>
</dbReference>
<dbReference type="Pfam" id="PF00560">
    <property type="entry name" value="LRR_1"/>
    <property type="match status" value="4"/>
</dbReference>
<evidence type="ECO:0000256" key="5">
    <source>
        <dbReference type="ARBA" id="ARBA00022614"/>
    </source>
</evidence>
<dbReference type="InterPro" id="IPR003591">
    <property type="entry name" value="Leu-rich_rpt_typical-subtyp"/>
</dbReference>
<dbReference type="FunFam" id="3.80.10.10:FF:000129">
    <property type="entry name" value="Leucine-rich repeat receptor-like kinase"/>
    <property type="match status" value="1"/>
</dbReference>
<dbReference type="FunFam" id="3.80.10.10:FF:000213">
    <property type="entry name" value="Tyrosine-sulfated glycopeptide receptor 1"/>
    <property type="match status" value="1"/>
</dbReference>
<keyword evidence="7 13" id="KW-0732">Signal</keyword>
<evidence type="ECO:0000256" key="8">
    <source>
        <dbReference type="ARBA" id="ARBA00022737"/>
    </source>
</evidence>
<accession>A0A8X8IZL0</accession>
<comment type="subcellular location">
    <subcellularLocation>
        <location evidence="2">Cell membrane</location>
    </subcellularLocation>
    <subcellularLocation>
        <location evidence="1">Membrane</location>
        <topology evidence="1">Single-pass membrane protein</topology>
    </subcellularLocation>
</comment>
<dbReference type="InterPro" id="IPR013210">
    <property type="entry name" value="LRR_N_plant-typ"/>
</dbReference>
<evidence type="ECO:0000256" key="10">
    <source>
        <dbReference type="ARBA" id="ARBA00023136"/>
    </source>
</evidence>
<dbReference type="Pfam" id="PF13855">
    <property type="entry name" value="LRR_8"/>
    <property type="match status" value="2"/>
</dbReference>
<name>A0A8X8IZL0_POPTO</name>
<evidence type="ECO:0000256" key="13">
    <source>
        <dbReference type="SAM" id="SignalP"/>
    </source>
</evidence>
<evidence type="ECO:0000256" key="6">
    <source>
        <dbReference type="ARBA" id="ARBA00022692"/>
    </source>
</evidence>
<protein>
    <recommendedName>
        <fullName evidence="14">Leucine-rich repeat-containing N-terminal plant-type domain-containing protein</fullName>
    </recommendedName>
</protein>
<dbReference type="FunFam" id="3.80.10.10:FF:000383">
    <property type="entry name" value="Leucine-rich repeat receptor protein kinase EMS1"/>
    <property type="match status" value="1"/>
</dbReference>
<feature type="transmembrane region" description="Helical" evidence="12">
    <location>
        <begin position="614"/>
        <end position="635"/>
    </location>
</feature>
<sequence length="702" mass="78420">MQYSYLCFTFILLTISFKAPFTRSENFSCNSNDLRSLTSFSRSIDYGLDWNTSDSNCCTWIGVTCDNSTVSSKRVVRLELGSKRLNGIISESLAGLDQLRILNFSQNFLHGYLPARLLHLQNLEIIDSSNNDLVGPLPGGSNLSLIRYVDISRNNFNGSVDAALCESSSYIHTLNLGNNYFTGEVPANFGRCSSLQQLFLNDNQLSGNLPKSLWQLRNLRILHLQHNLVSGPLNDEIGKLSNLVELDISSNKFSGILPDVFERLKLENFFASSNNFSGHLPMSLVNSPYIVILNLNNNTLKGPINLNCSAMVHLTSVDLGSNNFHGPLPDVISSCQRLTNLNLARNNLGGEVPFAFKNLQALRSLSLSNNSLVNISSALAILQHCRNLTSLFLSFNFHGEQMPRNVNFQFRNLRALAIPYCELTGSIPTWLSGSKMLQLLDLSWNRLYGTIPFWFHEFKYLFYMDLSNNSFTGEVPESLTELQGLINMKISSEGLSLGFPLFSFVADGAKLKYKGIWGFRPTLDLSYNKLTGPLWPGEIPLSLEKLSFLSKFSIAYNQLHGDIPTGGQFLTFPPSSFEGNKGLREQQLTRFQPQQAPHDVQLADEEMTIIGLQFGLGVMTGFLFTVTLCFASGWVELFDEGERLRCGVSPYLSDSSFSSMEILRRRHTHTYHHNKQVVDNVIVSCTPKAQEDNTKCLNNGGS</sequence>
<evidence type="ECO:0000256" key="12">
    <source>
        <dbReference type="SAM" id="Phobius"/>
    </source>
</evidence>
<organism evidence="15 16">
    <name type="scientific">Populus tomentosa</name>
    <name type="common">Chinese white poplar</name>
    <dbReference type="NCBI Taxonomy" id="118781"/>
    <lineage>
        <taxon>Eukaryota</taxon>
        <taxon>Viridiplantae</taxon>
        <taxon>Streptophyta</taxon>
        <taxon>Embryophyta</taxon>
        <taxon>Tracheophyta</taxon>
        <taxon>Spermatophyta</taxon>
        <taxon>Magnoliopsida</taxon>
        <taxon>eudicotyledons</taxon>
        <taxon>Gunneridae</taxon>
        <taxon>Pentapetalae</taxon>
        <taxon>rosids</taxon>
        <taxon>fabids</taxon>
        <taxon>Malpighiales</taxon>
        <taxon>Salicaceae</taxon>
        <taxon>Saliceae</taxon>
        <taxon>Populus</taxon>
    </lineage>
</organism>
<evidence type="ECO:0000313" key="16">
    <source>
        <dbReference type="Proteomes" id="UP000886885"/>
    </source>
</evidence>
<gene>
    <name evidence="15" type="ORF">POTOM_002398</name>
</gene>
<keyword evidence="16" id="KW-1185">Reference proteome</keyword>
<proteinExistence type="inferred from homology"/>
<feature type="chain" id="PRO_5036456241" description="Leucine-rich repeat-containing N-terminal plant-type domain-containing protein" evidence="13">
    <location>
        <begin position="25"/>
        <end position="702"/>
    </location>
</feature>
<feature type="domain" description="Leucine-rich repeat-containing N-terminal plant-type" evidence="14">
    <location>
        <begin position="31"/>
        <end position="66"/>
    </location>
</feature>
<evidence type="ECO:0000256" key="1">
    <source>
        <dbReference type="ARBA" id="ARBA00004167"/>
    </source>
</evidence>
<keyword evidence="5" id="KW-0433">Leucine-rich repeat</keyword>
<dbReference type="EMBL" id="JAAWWB010000001">
    <property type="protein sequence ID" value="KAG6793204.1"/>
    <property type="molecule type" value="Genomic_DNA"/>
</dbReference>